<comment type="caution">
    <text evidence="2">The sequence shown here is derived from an EMBL/GenBank/DDBJ whole genome shotgun (WGS) entry which is preliminary data.</text>
</comment>
<dbReference type="AlphaFoldDB" id="A0AAW7Z227"/>
<dbReference type="Proteomes" id="UP001170717">
    <property type="component" value="Unassembled WGS sequence"/>
</dbReference>
<evidence type="ECO:0000313" key="2">
    <source>
        <dbReference type="EMBL" id="MDO6577243.1"/>
    </source>
</evidence>
<organism evidence="2 3">
    <name type="scientific">Alteromonas stellipolaris</name>
    <dbReference type="NCBI Taxonomy" id="233316"/>
    <lineage>
        <taxon>Bacteria</taxon>
        <taxon>Pseudomonadati</taxon>
        <taxon>Pseudomonadota</taxon>
        <taxon>Gammaproteobacteria</taxon>
        <taxon>Alteromonadales</taxon>
        <taxon>Alteromonadaceae</taxon>
        <taxon>Alteromonas/Salinimonas group</taxon>
        <taxon>Alteromonas</taxon>
    </lineage>
</organism>
<keyword evidence="1" id="KW-0732">Signal</keyword>
<evidence type="ECO:0000313" key="3">
    <source>
        <dbReference type="Proteomes" id="UP001170717"/>
    </source>
</evidence>
<gene>
    <name evidence="2" type="ORF">Q4527_07550</name>
</gene>
<sequence>MRYFAFSLLLITLSANSYVFGPKQARQSHKVIVECKDIAWSDVQPLVEPYLSDDLNAALVMQGLSANYKVSLAAEQVIGEPVPDITKTLLESIIAADC</sequence>
<proteinExistence type="predicted"/>
<evidence type="ECO:0000256" key="1">
    <source>
        <dbReference type="SAM" id="SignalP"/>
    </source>
</evidence>
<feature type="chain" id="PRO_5043958952" evidence="1">
    <location>
        <begin position="18"/>
        <end position="98"/>
    </location>
</feature>
<reference evidence="2" key="1">
    <citation type="submission" date="2023-07" db="EMBL/GenBank/DDBJ databases">
        <title>Genome content predicts the carbon catabolic preferences of heterotrophic bacteria.</title>
        <authorList>
            <person name="Gralka M."/>
        </authorList>
    </citation>
    <scope>NUCLEOTIDE SEQUENCE</scope>
    <source>
        <strain evidence="2">F2M12</strain>
    </source>
</reference>
<name>A0AAW7Z227_9ALTE</name>
<accession>A0AAW7Z227</accession>
<dbReference type="RefSeq" id="WP_063456914.1">
    <property type="nucleotide sequence ID" value="NZ_CP015345.1"/>
</dbReference>
<protein>
    <submittedName>
        <fullName evidence="2">Uncharacterized protein</fullName>
    </submittedName>
</protein>
<dbReference type="EMBL" id="JAUOQI010000004">
    <property type="protein sequence ID" value="MDO6577243.1"/>
    <property type="molecule type" value="Genomic_DNA"/>
</dbReference>
<feature type="signal peptide" evidence="1">
    <location>
        <begin position="1"/>
        <end position="17"/>
    </location>
</feature>